<dbReference type="PANTHER" id="PTHR39209">
    <property type="match status" value="1"/>
</dbReference>
<dbReference type="Proteomes" id="UP000028547">
    <property type="component" value="Unassembled WGS sequence"/>
</dbReference>
<dbReference type="SMART" id="SM00873">
    <property type="entry name" value="B3_4"/>
    <property type="match status" value="1"/>
</dbReference>
<dbReference type="GO" id="GO:0003723">
    <property type="term" value="F:RNA binding"/>
    <property type="evidence" value="ECO:0007669"/>
    <property type="project" value="InterPro"/>
</dbReference>
<proteinExistence type="predicted"/>
<protein>
    <recommendedName>
        <fullName evidence="1">B3/B4 tRNA-binding domain-containing protein</fullName>
    </recommendedName>
</protein>
<evidence type="ECO:0000313" key="3">
    <source>
        <dbReference type="Proteomes" id="UP000028547"/>
    </source>
</evidence>
<dbReference type="RefSeq" id="WP_043400385.1">
    <property type="nucleotide sequence ID" value="NZ_JPMI01000166.1"/>
</dbReference>
<gene>
    <name evidence="2" type="ORF">Q664_25140</name>
</gene>
<dbReference type="AlphaFoldDB" id="A0A084SRB6"/>
<evidence type="ECO:0000313" key="2">
    <source>
        <dbReference type="EMBL" id="KFA91001.1"/>
    </source>
</evidence>
<accession>A0A084SRB6</accession>
<sequence length="208" mass="22167">MLTVDSHPLLDTVAFEATFPKPLSEQPSPEWLVALLKLDAPAPLSADDAVRGAVRDLLRHGGFKPTGRSKPASEYLVRAAGDGTLGSINAAVDVCNAVSLHSGLPISVVDPERAKEPLRIGVAPADASYVFNASGQSIDLGGLLCLFDAEGPCANAVKDAQRTKTHAGTRRTLTVLWGTNALPGRTERAFTWYRELLERLGATVERRS</sequence>
<dbReference type="PANTHER" id="PTHR39209:SF2">
    <property type="entry name" value="CYTOPLASMIC PROTEIN"/>
    <property type="match status" value="1"/>
</dbReference>
<dbReference type="GO" id="GO:0004826">
    <property type="term" value="F:phenylalanine-tRNA ligase activity"/>
    <property type="evidence" value="ECO:0007669"/>
    <property type="project" value="InterPro"/>
</dbReference>
<reference evidence="2 3" key="1">
    <citation type="submission" date="2014-07" db="EMBL/GenBank/DDBJ databases">
        <title>Draft Genome Sequence of Gephyronic Acid Producer, Cystobacter violaceus Strain Cb vi76.</title>
        <authorList>
            <person name="Stevens D.C."/>
            <person name="Young J."/>
            <person name="Carmichael R."/>
            <person name="Tan J."/>
            <person name="Taylor R.E."/>
        </authorList>
    </citation>
    <scope>NUCLEOTIDE SEQUENCE [LARGE SCALE GENOMIC DNA]</scope>
    <source>
        <strain evidence="2 3">Cb vi76</strain>
    </source>
</reference>
<comment type="caution">
    <text evidence="2">The sequence shown here is derived from an EMBL/GenBank/DDBJ whole genome shotgun (WGS) entry which is preliminary data.</text>
</comment>
<dbReference type="Gene3D" id="3.50.40.10">
    <property type="entry name" value="Phenylalanyl-trna Synthetase, Chain B, domain 3"/>
    <property type="match status" value="1"/>
</dbReference>
<dbReference type="InterPro" id="IPR005146">
    <property type="entry name" value="B3/B4_tRNA-bd"/>
</dbReference>
<dbReference type="EMBL" id="JPMI01000166">
    <property type="protein sequence ID" value="KFA91001.1"/>
    <property type="molecule type" value="Genomic_DNA"/>
</dbReference>
<evidence type="ECO:0000259" key="1">
    <source>
        <dbReference type="SMART" id="SM00873"/>
    </source>
</evidence>
<dbReference type="SUPFAM" id="SSF56037">
    <property type="entry name" value="PheT/TilS domain"/>
    <property type="match status" value="1"/>
</dbReference>
<organism evidence="2 3">
    <name type="scientific">Archangium violaceum Cb vi76</name>
    <dbReference type="NCBI Taxonomy" id="1406225"/>
    <lineage>
        <taxon>Bacteria</taxon>
        <taxon>Pseudomonadati</taxon>
        <taxon>Myxococcota</taxon>
        <taxon>Myxococcia</taxon>
        <taxon>Myxococcales</taxon>
        <taxon>Cystobacterineae</taxon>
        <taxon>Archangiaceae</taxon>
        <taxon>Archangium</taxon>
    </lineage>
</organism>
<feature type="domain" description="B3/B4 tRNA-binding" evidence="1">
    <location>
        <begin position="53"/>
        <end position="202"/>
    </location>
</feature>
<dbReference type="InterPro" id="IPR020825">
    <property type="entry name" value="Phe-tRNA_synthase-like_B3/B4"/>
</dbReference>
<name>A0A084SRB6_9BACT</name>